<organism evidence="3">
    <name type="scientific">Tolypothrix bouteillei VB521301</name>
    <dbReference type="NCBI Taxonomy" id="1479485"/>
    <lineage>
        <taxon>Bacteria</taxon>
        <taxon>Bacillati</taxon>
        <taxon>Cyanobacteriota</taxon>
        <taxon>Cyanophyceae</taxon>
        <taxon>Nostocales</taxon>
        <taxon>Tolypothrichaceae</taxon>
        <taxon>Tolypothrix</taxon>
    </lineage>
</organism>
<gene>
    <name evidence="3" type="ORF">DA73_0202605</name>
    <name evidence="2" type="ORF">DA73_0400001195</name>
</gene>
<keyword evidence="1" id="KW-0812">Transmembrane</keyword>
<reference evidence="3" key="1">
    <citation type="journal article" date="2015" name="Genome Announc.">
        <title>Draft Genome Sequence of Tolypothrix boutellei Strain VB521301.</title>
        <authorList>
            <person name="Chandrababunaidu M.M."/>
            <person name="Singh D."/>
            <person name="Sen D."/>
            <person name="Bhan S."/>
            <person name="Das S."/>
            <person name="Gupta A."/>
            <person name="Adhikary S.P."/>
            <person name="Tripathy S."/>
        </authorList>
    </citation>
    <scope>NUCLEOTIDE SEQUENCE</scope>
    <source>
        <strain evidence="3">VB521301</strain>
    </source>
</reference>
<protein>
    <submittedName>
        <fullName evidence="3">Uncharacterized protein</fullName>
    </submittedName>
</protein>
<evidence type="ECO:0000313" key="3">
    <source>
        <dbReference type="EMBL" id="KIE13598.1"/>
    </source>
</evidence>
<dbReference type="OrthoDB" id="488363at2"/>
<dbReference type="STRING" id="1479485.DA73_0202605"/>
<evidence type="ECO:0000313" key="4">
    <source>
        <dbReference type="Proteomes" id="UP000029738"/>
    </source>
</evidence>
<dbReference type="EMBL" id="JHEG02000012">
    <property type="protein sequence ID" value="KIE13598.1"/>
    <property type="molecule type" value="Genomic_DNA"/>
</dbReference>
<keyword evidence="4" id="KW-1185">Reference proteome</keyword>
<keyword evidence="1" id="KW-0472">Membrane</keyword>
<name>A0A0C1RDA3_9CYAN</name>
<dbReference type="Proteomes" id="UP000029738">
    <property type="component" value="Unassembled WGS sequence"/>
</dbReference>
<accession>A0A0C1RDA3</accession>
<dbReference type="AlphaFoldDB" id="A0A0C1RDA3"/>
<evidence type="ECO:0000256" key="1">
    <source>
        <dbReference type="SAM" id="Phobius"/>
    </source>
</evidence>
<reference evidence="2" key="2">
    <citation type="submission" date="2019-11" db="EMBL/GenBank/DDBJ databases">
        <title>Improved Assembly of Tolypothrix boutellei genome.</title>
        <authorList>
            <person name="Sarangi A.N."/>
            <person name="Mukherjee M."/>
            <person name="Ghosh S."/>
            <person name="Singh D."/>
            <person name="Das A."/>
            <person name="Kant S."/>
            <person name="Prusty A."/>
            <person name="Tripathy S."/>
        </authorList>
    </citation>
    <scope>NUCLEOTIDE SEQUENCE</scope>
    <source>
        <strain evidence="2">VB521301</strain>
    </source>
</reference>
<sequence>MKIMAQTSTRLVMRHRPLGKWWQGGLIFAFSLVFVISGLFVTPVSASFNCHRFSSNQINCELKQFRILGGTKKQRIFDPQIANIRTKSGSRGGSRYQVVISSPQGEFEIQSPTHNYEQNQQVASQINSFISSQQTDFSVRQNQWHDYSLYFLFILVLMTIGMFLITSPVENCTFYKSLNKVVIERKGLRDRKLVEYPFSEILRVDIESKSERYGKRYRLILILKFLQEIPIHQNYTNKEDVSHCLFNIHLFMEHKI</sequence>
<proteinExistence type="predicted"/>
<keyword evidence="1" id="KW-1133">Transmembrane helix</keyword>
<feature type="transmembrane region" description="Helical" evidence="1">
    <location>
        <begin position="21"/>
        <end position="41"/>
    </location>
</feature>
<comment type="caution">
    <text evidence="3">The sequence shown here is derived from an EMBL/GenBank/DDBJ whole genome shotgun (WGS) entry which is preliminary data.</text>
</comment>
<feature type="transmembrane region" description="Helical" evidence="1">
    <location>
        <begin position="147"/>
        <end position="166"/>
    </location>
</feature>
<dbReference type="EMBL" id="JHEG04000001">
    <property type="protein sequence ID" value="KAF3884260.1"/>
    <property type="molecule type" value="Genomic_DNA"/>
</dbReference>
<evidence type="ECO:0000313" key="2">
    <source>
        <dbReference type="EMBL" id="KAF3884260.1"/>
    </source>
</evidence>